<protein>
    <submittedName>
        <fullName evidence="1">Uncharacterized protein</fullName>
    </submittedName>
</protein>
<dbReference type="Proteomes" id="UP000824469">
    <property type="component" value="Unassembled WGS sequence"/>
</dbReference>
<evidence type="ECO:0000313" key="2">
    <source>
        <dbReference type="Proteomes" id="UP000824469"/>
    </source>
</evidence>
<name>A0AA38GE50_TAXCH</name>
<comment type="caution">
    <text evidence="1">The sequence shown here is derived from an EMBL/GenBank/DDBJ whole genome shotgun (WGS) entry which is preliminary data.</text>
</comment>
<proteinExistence type="predicted"/>
<feature type="non-terminal residue" evidence="1">
    <location>
        <position position="1"/>
    </location>
</feature>
<reference evidence="1 2" key="1">
    <citation type="journal article" date="2021" name="Nat. Plants">
        <title>The Taxus genome provides insights into paclitaxel biosynthesis.</title>
        <authorList>
            <person name="Xiong X."/>
            <person name="Gou J."/>
            <person name="Liao Q."/>
            <person name="Li Y."/>
            <person name="Zhou Q."/>
            <person name="Bi G."/>
            <person name="Li C."/>
            <person name="Du R."/>
            <person name="Wang X."/>
            <person name="Sun T."/>
            <person name="Guo L."/>
            <person name="Liang H."/>
            <person name="Lu P."/>
            <person name="Wu Y."/>
            <person name="Zhang Z."/>
            <person name="Ro D.K."/>
            <person name="Shang Y."/>
            <person name="Huang S."/>
            <person name="Yan J."/>
        </authorList>
    </citation>
    <scope>NUCLEOTIDE SEQUENCE [LARGE SCALE GENOMIC DNA]</scope>
    <source>
        <strain evidence="1">Ta-2019</strain>
    </source>
</reference>
<feature type="non-terminal residue" evidence="1">
    <location>
        <position position="64"/>
    </location>
</feature>
<dbReference type="EMBL" id="JAHRHJ020000003">
    <property type="protein sequence ID" value="KAH9321987.1"/>
    <property type="molecule type" value="Genomic_DNA"/>
</dbReference>
<gene>
    <name evidence="1" type="ORF">KI387_016626</name>
</gene>
<organism evidence="1 2">
    <name type="scientific">Taxus chinensis</name>
    <name type="common">Chinese yew</name>
    <name type="synonym">Taxus wallichiana var. chinensis</name>
    <dbReference type="NCBI Taxonomy" id="29808"/>
    <lineage>
        <taxon>Eukaryota</taxon>
        <taxon>Viridiplantae</taxon>
        <taxon>Streptophyta</taxon>
        <taxon>Embryophyta</taxon>
        <taxon>Tracheophyta</taxon>
        <taxon>Spermatophyta</taxon>
        <taxon>Pinopsida</taxon>
        <taxon>Pinidae</taxon>
        <taxon>Conifers II</taxon>
        <taxon>Cupressales</taxon>
        <taxon>Taxaceae</taxon>
        <taxon>Taxus</taxon>
    </lineage>
</organism>
<accession>A0AA38GE50</accession>
<sequence length="64" mass="7633">CECLELLQCLWCKKKHKYEECPEFFEHMIQTHQKYKGNVMVSIKNANTQWIPRVAHESGLEPVQ</sequence>
<dbReference type="AlphaFoldDB" id="A0AA38GE50"/>
<evidence type="ECO:0000313" key="1">
    <source>
        <dbReference type="EMBL" id="KAH9321987.1"/>
    </source>
</evidence>
<keyword evidence="2" id="KW-1185">Reference proteome</keyword>